<keyword evidence="3" id="KW-1185">Reference proteome</keyword>
<dbReference type="AlphaFoldDB" id="A0A926F7T0"/>
<dbReference type="PROSITE" id="PS51257">
    <property type="entry name" value="PROKAR_LIPOPROTEIN"/>
    <property type="match status" value="1"/>
</dbReference>
<dbReference type="RefSeq" id="WP_262435513.1">
    <property type="nucleotide sequence ID" value="NZ_JACRTF010000001.1"/>
</dbReference>
<name>A0A926F7T0_9BACT</name>
<keyword evidence="1" id="KW-0732">Signal</keyword>
<organism evidence="2 3">
    <name type="scientific">Jilunia laotingensis</name>
    <dbReference type="NCBI Taxonomy" id="2763675"/>
    <lineage>
        <taxon>Bacteria</taxon>
        <taxon>Pseudomonadati</taxon>
        <taxon>Bacteroidota</taxon>
        <taxon>Bacteroidia</taxon>
        <taxon>Bacteroidales</taxon>
        <taxon>Bacteroidaceae</taxon>
        <taxon>Jilunia</taxon>
    </lineage>
</organism>
<protein>
    <recommendedName>
        <fullName evidence="4">Lipoprotein</fullName>
    </recommendedName>
</protein>
<accession>A0A926F7T0</accession>
<gene>
    <name evidence="2" type="ORF">H8744_14485</name>
</gene>
<sequence length="150" mass="17523">MRKILLFLLLATLLSACDNDSDSNWNNRPGWEDNQNWEVYTITINAKDWQLVGDVNGDNSFYRCIVDDRYLDQNIFDNGSVMVYLIQYDGNTPVQTPLPYIMHYADGDNLWTETFSYDYSVGSLAFYVTYSDFFTENKPGTCQFKVVMHW</sequence>
<reference evidence="2" key="1">
    <citation type="submission" date="2020-08" db="EMBL/GenBank/DDBJ databases">
        <title>Genome public.</title>
        <authorList>
            <person name="Liu C."/>
            <person name="Sun Q."/>
        </authorList>
    </citation>
    <scope>NUCLEOTIDE SEQUENCE</scope>
    <source>
        <strain evidence="2">N12</strain>
    </source>
</reference>
<evidence type="ECO:0000313" key="3">
    <source>
        <dbReference type="Proteomes" id="UP000651085"/>
    </source>
</evidence>
<evidence type="ECO:0000256" key="1">
    <source>
        <dbReference type="SAM" id="SignalP"/>
    </source>
</evidence>
<evidence type="ECO:0000313" key="2">
    <source>
        <dbReference type="EMBL" id="MBC8594422.1"/>
    </source>
</evidence>
<feature type="chain" id="PRO_5038844619" description="Lipoprotein" evidence="1">
    <location>
        <begin position="17"/>
        <end position="150"/>
    </location>
</feature>
<comment type="caution">
    <text evidence="2">The sequence shown here is derived from an EMBL/GenBank/DDBJ whole genome shotgun (WGS) entry which is preliminary data.</text>
</comment>
<evidence type="ECO:0008006" key="4">
    <source>
        <dbReference type="Google" id="ProtNLM"/>
    </source>
</evidence>
<dbReference type="EMBL" id="JACRTF010000001">
    <property type="protein sequence ID" value="MBC8594422.1"/>
    <property type="molecule type" value="Genomic_DNA"/>
</dbReference>
<dbReference type="Proteomes" id="UP000651085">
    <property type="component" value="Unassembled WGS sequence"/>
</dbReference>
<proteinExistence type="predicted"/>
<feature type="signal peptide" evidence="1">
    <location>
        <begin position="1"/>
        <end position="16"/>
    </location>
</feature>